<dbReference type="InterPro" id="IPR004038">
    <property type="entry name" value="Ribosomal_eL8/eL30/eS12/Gad45"/>
</dbReference>
<feature type="coiled-coil region" evidence="2">
    <location>
        <begin position="272"/>
        <end position="313"/>
    </location>
</feature>
<dbReference type="PANTHER" id="PTHR13284">
    <property type="entry name" value="GH01354P"/>
    <property type="match status" value="1"/>
</dbReference>
<feature type="region of interest" description="Disordered" evidence="3">
    <location>
        <begin position="468"/>
        <end position="501"/>
    </location>
</feature>
<dbReference type="GO" id="GO:0003730">
    <property type="term" value="F:mRNA 3'-UTR binding"/>
    <property type="evidence" value="ECO:0007669"/>
    <property type="project" value="TreeGrafter"/>
</dbReference>
<dbReference type="Gene3D" id="3.30.1330.30">
    <property type="match status" value="1"/>
</dbReference>
<proteinExistence type="predicted"/>
<dbReference type="InterPro" id="IPR013087">
    <property type="entry name" value="Znf_C2H2_type"/>
</dbReference>
<evidence type="ECO:0000256" key="2">
    <source>
        <dbReference type="SAM" id="Coils"/>
    </source>
</evidence>
<keyword evidence="6" id="KW-1185">Reference proteome</keyword>
<feature type="region of interest" description="Disordered" evidence="3">
    <location>
        <begin position="1"/>
        <end position="25"/>
    </location>
</feature>
<feature type="compositionally biased region" description="Polar residues" evidence="3">
    <location>
        <begin position="635"/>
        <end position="658"/>
    </location>
</feature>
<name>I0Z2F4_COCSC</name>
<feature type="compositionally biased region" description="Low complexity" evidence="3">
    <location>
        <begin position="736"/>
        <end position="764"/>
    </location>
</feature>
<dbReference type="SMART" id="SM00355">
    <property type="entry name" value="ZnF_C2H2"/>
    <property type="match status" value="2"/>
</dbReference>
<evidence type="ECO:0000256" key="3">
    <source>
        <dbReference type="SAM" id="MobiDB-lite"/>
    </source>
</evidence>
<reference evidence="5 6" key="1">
    <citation type="journal article" date="2012" name="Genome Biol.">
        <title>The genome of the polar eukaryotic microalga coccomyxa subellipsoidea reveals traits of cold adaptation.</title>
        <authorList>
            <person name="Blanc G."/>
            <person name="Agarkova I."/>
            <person name="Grimwood J."/>
            <person name="Kuo A."/>
            <person name="Brueggeman A."/>
            <person name="Dunigan D."/>
            <person name="Gurnon J."/>
            <person name="Ladunga I."/>
            <person name="Lindquist E."/>
            <person name="Lucas S."/>
            <person name="Pangilinan J."/>
            <person name="Proschold T."/>
            <person name="Salamov A."/>
            <person name="Schmutz J."/>
            <person name="Weeks D."/>
            <person name="Yamada T."/>
            <person name="Claverie J.M."/>
            <person name="Grigoriev I."/>
            <person name="Van Etten J."/>
            <person name="Lomsadze A."/>
            <person name="Borodovsky M."/>
        </authorList>
    </citation>
    <scope>NUCLEOTIDE SEQUENCE [LARGE SCALE GENOMIC DNA]</scope>
    <source>
        <strain evidence="5 6">C-169</strain>
    </source>
</reference>
<dbReference type="EMBL" id="AGSI01000005">
    <property type="protein sequence ID" value="EIE24823.1"/>
    <property type="molecule type" value="Genomic_DNA"/>
</dbReference>
<feature type="region of interest" description="Disordered" evidence="3">
    <location>
        <begin position="1203"/>
        <end position="1307"/>
    </location>
</feature>
<comment type="caution">
    <text evidence="5">The sequence shown here is derived from an EMBL/GenBank/DDBJ whole genome shotgun (WGS) entry which is preliminary data.</text>
</comment>
<feature type="region of interest" description="Disordered" evidence="3">
    <location>
        <begin position="736"/>
        <end position="789"/>
    </location>
</feature>
<dbReference type="GO" id="GO:0035368">
    <property type="term" value="F:selenocysteine insertion sequence binding"/>
    <property type="evidence" value="ECO:0007669"/>
    <property type="project" value="InterPro"/>
</dbReference>
<dbReference type="OrthoDB" id="2020517at2759"/>
<dbReference type="PROSITE" id="PS50157">
    <property type="entry name" value="ZINC_FINGER_C2H2_2"/>
    <property type="match status" value="1"/>
</dbReference>
<dbReference type="RefSeq" id="XP_005649367.1">
    <property type="nucleotide sequence ID" value="XM_005649310.1"/>
</dbReference>
<feature type="region of interest" description="Disordered" evidence="3">
    <location>
        <begin position="566"/>
        <end position="699"/>
    </location>
</feature>
<dbReference type="GO" id="GO:0008270">
    <property type="term" value="F:zinc ion binding"/>
    <property type="evidence" value="ECO:0007669"/>
    <property type="project" value="UniProtKB-KW"/>
</dbReference>
<feature type="compositionally biased region" description="Low complexity" evidence="3">
    <location>
        <begin position="1279"/>
        <end position="1290"/>
    </location>
</feature>
<keyword evidence="1" id="KW-0862">Zinc</keyword>
<feature type="region of interest" description="Disordered" evidence="3">
    <location>
        <begin position="334"/>
        <end position="358"/>
    </location>
</feature>
<evidence type="ECO:0000313" key="5">
    <source>
        <dbReference type="EMBL" id="EIE24823.1"/>
    </source>
</evidence>
<dbReference type="STRING" id="574566.I0Z2F4"/>
<accession>I0Z2F4</accession>
<evidence type="ECO:0000313" key="6">
    <source>
        <dbReference type="Proteomes" id="UP000007264"/>
    </source>
</evidence>
<feature type="compositionally biased region" description="Polar residues" evidence="3">
    <location>
        <begin position="492"/>
        <end position="501"/>
    </location>
</feature>
<dbReference type="SUPFAM" id="SSF55315">
    <property type="entry name" value="L30e-like"/>
    <property type="match status" value="1"/>
</dbReference>
<dbReference type="PANTHER" id="PTHR13284:SF4">
    <property type="entry name" value="C2H2-TYPE DOMAIN-CONTAINING PROTEIN"/>
    <property type="match status" value="1"/>
</dbReference>
<dbReference type="SUPFAM" id="SSF57667">
    <property type="entry name" value="beta-beta-alpha zinc fingers"/>
    <property type="match status" value="1"/>
</dbReference>
<dbReference type="InterPro" id="IPR029064">
    <property type="entry name" value="Ribosomal_eL30-like_sf"/>
</dbReference>
<feature type="compositionally biased region" description="Polar residues" evidence="3">
    <location>
        <begin position="780"/>
        <end position="789"/>
    </location>
</feature>
<feature type="compositionally biased region" description="Acidic residues" evidence="3">
    <location>
        <begin position="407"/>
        <end position="421"/>
    </location>
</feature>
<dbReference type="InterPro" id="IPR040051">
    <property type="entry name" value="SECISBP2"/>
</dbReference>
<gene>
    <name evidence="5" type="ORF">COCSUDRAFT_46959</name>
</gene>
<evidence type="ECO:0000259" key="4">
    <source>
        <dbReference type="PROSITE" id="PS50157"/>
    </source>
</evidence>
<feature type="domain" description="C2H2-type" evidence="4">
    <location>
        <begin position="99"/>
        <end position="127"/>
    </location>
</feature>
<evidence type="ECO:0000256" key="1">
    <source>
        <dbReference type="PROSITE-ProRule" id="PRU00042"/>
    </source>
</evidence>
<feature type="compositionally biased region" description="Low complexity" evidence="3">
    <location>
        <begin position="660"/>
        <end position="676"/>
    </location>
</feature>
<sequence length="1461" mass="152671">MSAAEGTSPPGSAPAQATPEAWGGAARLRTPVLSLRNAMEQQAQLQATTPLSYMQQLQQQQESRGDISGSSRRLPQAQDAQGWMQEALKTRRDALTGQLRCQLCAKVVPDHSILAQHLKDKHGGDSAEVSAGGPPEPSLTFSLADLLLAQRPGASKAPAWAPPQLTAKQLRSVKGLVQAYPTKKALAEAFKGGRLLATGKKKMSRLKRIILRERANKAFADASAAAESAAAASRLACALRDNIREQLRVAGEQLLLEQRGGAMPDASAITQLQVLEVAAVEAERRLLDAERNSREAEAELEKASAERARICNEPAGANDEQPPRGVEDADVAGADEAAESGGGASTAHTEGEEAADGSERMQLHALRVATDLGFQGTDGAESVDGLDDFEDVLVTAGPSAEEKEAEKVEEEDEEDLDLGPDDWDDILSAWMGAVGLTDMLKASEPAEMATATASDLSTQTTVAAPPAQQLQEAAPQPPQDSGFSAPYRGDSRSLQSLQQQPAAVSAGFAQLQTPGQQQPRDQNAALAALLGRGNSAGGQRNGAGRPMVTVVPQMDAATSNTLPLLGHGPAPSQGMRMASSVASTAQQGDGSGSVRDPRALRNIPAWLNSADSDDESGVSEAIAGTSPPSVAAAPQSLNRPSASDSPLTVASLPASQASVGAHGATGEPAATAAAAASKQVGPQDPLRRAPPPPGSTPMVVSDMEAQWRARLQGQSFSVEEMIEQGLLFAGDNLGADSPASSCPASPSPSRSAAADTGATAAAQTLESSQAPACAGPSSFEMASSMPQQTDQDRLLHGLQGDASVDAARRRALESILQKHKAPMQASGAGAFPLMDQLPLQPHLMPGAYQDPQLGRMHSQGLLQAYQQAQQRQQMQQQALQSPFRSLSAMDMPLAPQPLLGSLSQGPLSLGDPYGVPGLSSPHDLPLMENPYAAMDFLSQQQLPNKRHGWPTPPEEQGTFGSHEFTCEVCGVTCCGLVNFEQHCSSKKHLRRAAAAAGALAGGGMASDSTGDERNTTYVGLQAQCRNYCKQARGLSVISTELNRAVVELLQQLLFWQERAKASSPYNVTKRKRLVSGLREVAKAVRLRKACTVVVAPNIEQIESEGGLDDLLSSILTQAEEASIPIVFALSRKKLGQMFGCRKKMSAIAILDYSGAEAIYHHMEALAQQGRTAWLAHNAGGGSASAAQADTAAAGPFALSHSGSASHLLGSDPAAQQKGPTPEEGGLYGRSASRTEEAGAAAEFQQRGRYLPGGGAQPHLAMRGSQQPPLLRQQPPPPGALQHRQGGLPPLHRLPPPQQAMSVAHRQAQQQHFQQMGRLASMQSAQELLDGHMASLYDQQALAQQLGSQLHFDGGGAAGGYDALDPSGGLGMSALDLGQHAGSGGLGGPLAPMGGFQGQHAHGMEGAAYGEALYGQGYGGDGDGQQLPYGVEDPRAAQGGHYVAPWPNLGGPQDSGDRRWYS</sequence>
<feature type="region of interest" description="Disordered" evidence="3">
    <location>
        <begin position="55"/>
        <end position="81"/>
    </location>
</feature>
<dbReference type="GO" id="GO:0005739">
    <property type="term" value="C:mitochondrion"/>
    <property type="evidence" value="ECO:0007669"/>
    <property type="project" value="TreeGrafter"/>
</dbReference>
<keyword evidence="2" id="KW-0175">Coiled coil</keyword>
<keyword evidence="1" id="KW-0863">Zinc-finger</keyword>
<dbReference type="Pfam" id="PF01248">
    <property type="entry name" value="Ribosomal_L7Ae"/>
    <property type="match status" value="1"/>
</dbReference>
<dbReference type="KEGG" id="csl:COCSUDRAFT_46959"/>
<dbReference type="Proteomes" id="UP000007264">
    <property type="component" value="Unassembled WGS sequence"/>
</dbReference>
<feature type="region of interest" description="Disordered" evidence="3">
    <location>
        <begin position="396"/>
        <end position="421"/>
    </location>
</feature>
<dbReference type="InterPro" id="IPR036236">
    <property type="entry name" value="Znf_C2H2_sf"/>
</dbReference>
<dbReference type="eggNOG" id="ENOG502QUP4">
    <property type="taxonomic scope" value="Eukaryota"/>
</dbReference>
<feature type="region of interest" description="Disordered" evidence="3">
    <location>
        <begin position="1432"/>
        <end position="1461"/>
    </location>
</feature>
<dbReference type="GO" id="GO:0043021">
    <property type="term" value="F:ribonucleoprotein complex binding"/>
    <property type="evidence" value="ECO:0007669"/>
    <property type="project" value="TreeGrafter"/>
</dbReference>
<dbReference type="GeneID" id="17042824"/>
<protein>
    <recommendedName>
        <fullName evidence="4">C2H2-type domain-containing protein</fullName>
    </recommendedName>
</protein>
<keyword evidence="1" id="KW-0479">Metal-binding</keyword>
<dbReference type="GO" id="GO:1990904">
    <property type="term" value="C:ribonucleoprotein complex"/>
    <property type="evidence" value="ECO:0007669"/>
    <property type="project" value="TreeGrafter"/>
</dbReference>
<dbReference type="PROSITE" id="PS00028">
    <property type="entry name" value="ZINC_FINGER_C2H2_1"/>
    <property type="match status" value="1"/>
</dbReference>
<dbReference type="Gene3D" id="3.30.160.60">
    <property type="entry name" value="Classic Zinc Finger"/>
    <property type="match status" value="1"/>
</dbReference>
<organism evidence="5 6">
    <name type="scientific">Coccomyxa subellipsoidea (strain C-169)</name>
    <name type="common">Green microalga</name>
    <dbReference type="NCBI Taxonomy" id="574566"/>
    <lineage>
        <taxon>Eukaryota</taxon>
        <taxon>Viridiplantae</taxon>
        <taxon>Chlorophyta</taxon>
        <taxon>core chlorophytes</taxon>
        <taxon>Trebouxiophyceae</taxon>
        <taxon>Trebouxiophyceae incertae sedis</taxon>
        <taxon>Coccomyxaceae</taxon>
        <taxon>Coccomyxa</taxon>
        <taxon>Coccomyxa subellipsoidea</taxon>
    </lineage>
</organism>